<reference evidence="2" key="2">
    <citation type="submission" date="2023-01" db="EMBL/GenBank/DDBJ databases">
        <authorList>
            <person name="Petersen C."/>
        </authorList>
    </citation>
    <scope>NUCLEOTIDE SEQUENCE</scope>
    <source>
        <strain evidence="2">IBT 15450</strain>
    </source>
</reference>
<name>A0AAD6I065_PENCN</name>
<evidence type="ECO:0000313" key="3">
    <source>
        <dbReference type="Proteomes" id="UP001219568"/>
    </source>
</evidence>
<dbReference type="Gene3D" id="3.20.20.80">
    <property type="entry name" value="Glycosidases"/>
    <property type="match status" value="1"/>
</dbReference>
<accession>A0AAD6I065</accession>
<keyword evidence="3" id="KW-1185">Reference proteome</keyword>
<protein>
    <submittedName>
        <fullName evidence="2">Uncharacterized protein</fullName>
    </submittedName>
</protein>
<sequence length="60" mass="6634">MSHPHFHHEFSVPRISPTSGHPYTPGELNSIANQGRNSETKVPGDALWLADFSLWAAEHA</sequence>
<dbReference type="EMBL" id="JAQJZL010000016">
    <property type="protein sequence ID" value="KAJ6023162.1"/>
    <property type="molecule type" value="Genomic_DNA"/>
</dbReference>
<proteinExistence type="predicted"/>
<evidence type="ECO:0000256" key="1">
    <source>
        <dbReference type="SAM" id="MobiDB-lite"/>
    </source>
</evidence>
<feature type="region of interest" description="Disordered" evidence="1">
    <location>
        <begin position="1"/>
        <end position="40"/>
    </location>
</feature>
<dbReference type="Proteomes" id="UP001219568">
    <property type="component" value="Unassembled WGS sequence"/>
</dbReference>
<dbReference type="AlphaFoldDB" id="A0AAD6I065"/>
<gene>
    <name evidence="2" type="ORF">N7460_013557</name>
</gene>
<reference evidence="2" key="1">
    <citation type="journal article" date="2023" name="IMA Fungus">
        <title>Comparative genomic study of the Penicillium genus elucidates a diverse pangenome and 15 lateral gene transfer events.</title>
        <authorList>
            <person name="Petersen C."/>
            <person name="Sorensen T."/>
            <person name="Nielsen M.R."/>
            <person name="Sondergaard T.E."/>
            <person name="Sorensen J.L."/>
            <person name="Fitzpatrick D.A."/>
            <person name="Frisvad J.C."/>
            <person name="Nielsen K.L."/>
        </authorList>
    </citation>
    <scope>NUCLEOTIDE SEQUENCE</scope>
    <source>
        <strain evidence="2">IBT 15450</strain>
    </source>
</reference>
<organism evidence="2 3">
    <name type="scientific">Penicillium canescens</name>
    <dbReference type="NCBI Taxonomy" id="5083"/>
    <lineage>
        <taxon>Eukaryota</taxon>
        <taxon>Fungi</taxon>
        <taxon>Dikarya</taxon>
        <taxon>Ascomycota</taxon>
        <taxon>Pezizomycotina</taxon>
        <taxon>Eurotiomycetes</taxon>
        <taxon>Eurotiomycetidae</taxon>
        <taxon>Eurotiales</taxon>
        <taxon>Aspergillaceae</taxon>
        <taxon>Penicillium</taxon>
    </lineage>
</organism>
<comment type="caution">
    <text evidence="2">The sequence shown here is derived from an EMBL/GenBank/DDBJ whole genome shotgun (WGS) entry which is preliminary data.</text>
</comment>
<evidence type="ECO:0000313" key="2">
    <source>
        <dbReference type="EMBL" id="KAJ6023162.1"/>
    </source>
</evidence>